<feature type="compositionally biased region" description="Polar residues" evidence="1">
    <location>
        <begin position="1"/>
        <end position="123"/>
    </location>
</feature>
<organism evidence="2 3">
    <name type="scientific">Elysia chlorotica</name>
    <name type="common">Eastern emerald elysia</name>
    <name type="synonym">Sea slug</name>
    <dbReference type="NCBI Taxonomy" id="188477"/>
    <lineage>
        <taxon>Eukaryota</taxon>
        <taxon>Metazoa</taxon>
        <taxon>Spiralia</taxon>
        <taxon>Lophotrochozoa</taxon>
        <taxon>Mollusca</taxon>
        <taxon>Gastropoda</taxon>
        <taxon>Heterobranchia</taxon>
        <taxon>Euthyneura</taxon>
        <taxon>Panpulmonata</taxon>
        <taxon>Sacoglossa</taxon>
        <taxon>Placobranchoidea</taxon>
        <taxon>Plakobranchidae</taxon>
        <taxon>Elysia</taxon>
    </lineage>
</organism>
<evidence type="ECO:0000313" key="3">
    <source>
        <dbReference type="Proteomes" id="UP000271974"/>
    </source>
</evidence>
<gene>
    <name evidence="2" type="ORF">EGW08_016144</name>
</gene>
<keyword evidence="3" id="KW-1185">Reference proteome</keyword>
<dbReference type="OrthoDB" id="7477027at2759"/>
<evidence type="ECO:0000313" key="2">
    <source>
        <dbReference type="EMBL" id="RUS76113.1"/>
    </source>
</evidence>
<reference evidence="2 3" key="1">
    <citation type="submission" date="2019-01" db="EMBL/GenBank/DDBJ databases">
        <title>A draft genome assembly of the solar-powered sea slug Elysia chlorotica.</title>
        <authorList>
            <person name="Cai H."/>
            <person name="Li Q."/>
            <person name="Fang X."/>
            <person name="Li J."/>
            <person name="Curtis N.E."/>
            <person name="Altenburger A."/>
            <person name="Shibata T."/>
            <person name="Feng M."/>
            <person name="Maeda T."/>
            <person name="Schwartz J.A."/>
            <person name="Shigenobu S."/>
            <person name="Lundholm N."/>
            <person name="Nishiyama T."/>
            <person name="Yang H."/>
            <person name="Hasebe M."/>
            <person name="Li S."/>
            <person name="Pierce S.K."/>
            <person name="Wang J."/>
        </authorList>
    </citation>
    <scope>NUCLEOTIDE SEQUENCE [LARGE SCALE GENOMIC DNA]</scope>
    <source>
        <strain evidence="2">EC2010</strain>
        <tissue evidence="2">Whole organism of an adult</tissue>
    </source>
</reference>
<dbReference type="EMBL" id="RQTK01000687">
    <property type="protein sequence ID" value="RUS76113.1"/>
    <property type="molecule type" value="Genomic_DNA"/>
</dbReference>
<feature type="non-terminal residue" evidence="2">
    <location>
        <position position="330"/>
    </location>
</feature>
<proteinExistence type="predicted"/>
<evidence type="ECO:0000256" key="1">
    <source>
        <dbReference type="SAM" id="MobiDB-lite"/>
    </source>
</evidence>
<protein>
    <submittedName>
        <fullName evidence="2">Uncharacterized protein</fullName>
    </submittedName>
</protein>
<sequence>MPGPTEDTNSTMPGPTDNTNSTMPGPTDNTNSTKPGSTDDTNSTMPGPTEDTNSTMPGPTDNTNSTKPGSTEDTNSTMPGPTEGGTAQTDSATNSTDGPNETEASVTPVSTTQTPAGTSTAKPQNLDARISETNLLLAGADEADSLFIELTGGAGQSLAGVWLVVRDAGPGAVLQLSLKLDAWAADNATGLCVLDSSSGLALAQLATAQAVFVGLYAAEPADSLTLTDVLDALLYSTSDTALDQSLAETFGPVTRFPLTLDHSQLAGLGEQSLSLSRCPRASGDKSNAAFLLAHSSPGNENGCAMPNSHPEEMWLSIRKQPCPDRLPESF</sequence>
<dbReference type="Proteomes" id="UP000271974">
    <property type="component" value="Unassembled WGS sequence"/>
</dbReference>
<accession>A0A3S1BVU6</accession>
<dbReference type="AlphaFoldDB" id="A0A3S1BVU6"/>
<dbReference type="STRING" id="188477.A0A3S1BVU6"/>
<feature type="region of interest" description="Disordered" evidence="1">
    <location>
        <begin position="1"/>
        <end position="125"/>
    </location>
</feature>
<comment type="caution">
    <text evidence="2">The sequence shown here is derived from an EMBL/GenBank/DDBJ whole genome shotgun (WGS) entry which is preliminary data.</text>
</comment>
<name>A0A3S1BVU6_ELYCH</name>